<evidence type="ECO:0000259" key="4">
    <source>
        <dbReference type="Pfam" id="PF00669"/>
    </source>
</evidence>
<dbReference type="PANTHER" id="PTHR42792">
    <property type="entry name" value="FLAGELLIN"/>
    <property type="match status" value="1"/>
</dbReference>
<dbReference type="GO" id="GO:0009288">
    <property type="term" value="C:bacterial-type flagellum"/>
    <property type="evidence" value="ECO:0007669"/>
    <property type="project" value="UniProtKB-SubCell"/>
</dbReference>
<sequence>MVINTNSNAVEAASSLQRSSAMLSKSLARLSSGSKIINPSDDAAGLAVSEKLEAQNARVLAARTNTQNAMSMLHTTDGFLQGMMQTLNRMSELSMMTRDVTKNDSDKALYKQEFEQLKDQLRSVVGANEPDWTIDGEPIGTFNGISLFGDRGDLPTVVGATGDQFMNIPEMNLKDSASYFAQLLTDGNGLSVAGSSTIAHLTATIQEIAENRSEIGSLQSRLEFVDTQLVTQSQNLESANSRIRDVDVAEESTRLAKYQILVQSGTSMLTQANSLPETVLRLLN</sequence>
<dbReference type="GO" id="GO:0005576">
    <property type="term" value="C:extracellular region"/>
    <property type="evidence" value="ECO:0007669"/>
    <property type="project" value="UniProtKB-SubCell"/>
</dbReference>
<keyword evidence="6" id="KW-0966">Cell projection</keyword>
<evidence type="ECO:0000313" key="6">
    <source>
        <dbReference type="EMBL" id="MBD5778644.1"/>
    </source>
</evidence>
<dbReference type="EMBL" id="JACYFG010000006">
    <property type="protein sequence ID" value="MBD5778644.1"/>
    <property type="molecule type" value="Genomic_DNA"/>
</dbReference>
<feature type="domain" description="Flagellin N-terminal" evidence="4">
    <location>
        <begin position="3"/>
        <end position="124"/>
    </location>
</feature>
<keyword evidence="6" id="KW-0282">Flagellum</keyword>
<dbReference type="Proteomes" id="UP000622317">
    <property type="component" value="Unassembled WGS sequence"/>
</dbReference>
<organism evidence="6 7">
    <name type="scientific">Pelagicoccus enzymogenes</name>
    <dbReference type="NCBI Taxonomy" id="2773457"/>
    <lineage>
        <taxon>Bacteria</taxon>
        <taxon>Pseudomonadati</taxon>
        <taxon>Verrucomicrobiota</taxon>
        <taxon>Opitutia</taxon>
        <taxon>Puniceicoccales</taxon>
        <taxon>Pelagicoccaceae</taxon>
        <taxon>Pelagicoccus</taxon>
    </lineage>
</organism>
<evidence type="ECO:0000313" key="7">
    <source>
        <dbReference type="Proteomes" id="UP000622317"/>
    </source>
</evidence>
<dbReference type="GO" id="GO:0005198">
    <property type="term" value="F:structural molecule activity"/>
    <property type="evidence" value="ECO:0007669"/>
    <property type="project" value="UniProtKB-UniRule"/>
</dbReference>
<evidence type="ECO:0000256" key="3">
    <source>
        <dbReference type="RuleBase" id="RU362073"/>
    </source>
</evidence>
<comment type="similarity">
    <text evidence="1 3">Belongs to the bacterial flagellin family.</text>
</comment>
<evidence type="ECO:0000259" key="5">
    <source>
        <dbReference type="Pfam" id="PF00700"/>
    </source>
</evidence>
<evidence type="ECO:0000256" key="1">
    <source>
        <dbReference type="ARBA" id="ARBA00005709"/>
    </source>
</evidence>
<dbReference type="InterPro" id="IPR046358">
    <property type="entry name" value="Flagellin_C"/>
</dbReference>
<keyword evidence="2 3" id="KW-0975">Bacterial flagellum</keyword>
<dbReference type="PANTHER" id="PTHR42792:SF2">
    <property type="entry name" value="FLAGELLIN"/>
    <property type="match status" value="1"/>
</dbReference>
<comment type="subcellular location">
    <subcellularLocation>
        <location evidence="3">Secreted</location>
    </subcellularLocation>
    <subcellularLocation>
        <location evidence="3">Bacterial flagellum</location>
    </subcellularLocation>
</comment>
<evidence type="ECO:0000256" key="2">
    <source>
        <dbReference type="ARBA" id="ARBA00023143"/>
    </source>
</evidence>
<gene>
    <name evidence="6" type="ORF">IEN85_04020</name>
</gene>
<dbReference type="Pfam" id="PF00700">
    <property type="entry name" value="Flagellin_C"/>
    <property type="match status" value="1"/>
</dbReference>
<dbReference type="Pfam" id="PF00669">
    <property type="entry name" value="Flagellin_N"/>
    <property type="match status" value="1"/>
</dbReference>
<name>A0A927F590_9BACT</name>
<keyword evidence="6" id="KW-0969">Cilium</keyword>
<dbReference type="InterPro" id="IPR001029">
    <property type="entry name" value="Flagellin_N"/>
</dbReference>
<reference evidence="6" key="1">
    <citation type="submission" date="2020-09" db="EMBL/GenBank/DDBJ databases">
        <title>Pelagicoccus enzymogenes sp. nov. with an EPS production, isolated from marine sediment.</title>
        <authorList>
            <person name="Feng X."/>
        </authorList>
    </citation>
    <scope>NUCLEOTIDE SEQUENCE</scope>
    <source>
        <strain evidence="6">NFK12</strain>
    </source>
</reference>
<keyword evidence="3" id="KW-0964">Secreted</keyword>
<proteinExistence type="inferred from homology"/>
<dbReference type="Gene3D" id="1.20.1330.10">
    <property type="entry name" value="f41 fragment of flagellin, N-terminal domain"/>
    <property type="match status" value="1"/>
</dbReference>
<dbReference type="SUPFAM" id="SSF64518">
    <property type="entry name" value="Phase 1 flagellin"/>
    <property type="match status" value="1"/>
</dbReference>
<dbReference type="RefSeq" id="WP_191615775.1">
    <property type="nucleotide sequence ID" value="NZ_JACYFG010000006.1"/>
</dbReference>
<comment type="caution">
    <text evidence="6">The sequence shown here is derived from an EMBL/GenBank/DDBJ whole genome shotgun (WGS) entry which is preliminary data.</text>
</comment>
<feature type="domain" description="Flagellin C-terminal" evidence="5">
    <location>
        <begin position="201"/>
        <end position="283"/>
    </location>
</feature>
<dbReference type="InterPro" id="IPR042187">
    <property type="entry name" value="Flagellin_C_sub2"/>
</dbReference>
<dbReference type="PRINTS" id="PR00207">
    <property type="entry name" value="FLAGELLIN"/>
</dbReference>
<dbReference type="InterPro" id="IPR001492">
    <property type="entry name" value="Flagellin"/>
</dbReference>
<keyword evidence="7" id="KW-1185">Reference proteome</keyword>
<dbReference type="AlphaFoldDB" id="A0A927F590"/>
<comment type="function">
    <text evidence="3">Flagellin is the subunit protein which polymerizes to form the filaments of bacterial flagella.</text>
</comment>
<accession>A0A927F590</accession>
<protein>
    <recommendedName>
        <fullName evidence="3">Flagellin</fullName>
    </recommendedName>
</protein>
<dbReference type="Gene3D" id="6.10.10.10">
    <property type="entry name" value="Flagellar export chaperone, C-terminal domain"/>
    <property type="match status" value="1"/>
</dbReference>